<dbReference type="EMBL" id="LR824535">
    <property type="protein sequence ID" value="CAH1644394.1"/>
    <property type="molecule type" value="Genomic_DNA"/>
</dbReference>
<name>A0A9P0IB81_SPOLI</name>
<dbReference type="Proteomes" id="UP001153321">
    <property type="component" value="Chromosome 4"/>
</dbReference>
<dbReference type="AlphaFoldDB" id="A0A9P0IB81"/>
<gene>
    <name evidence="1" type="ORF">SPLIT_LOCUS9748</name>
</gene>
<keyword evidence="2" id="KW-1185">Reference proteome</keyword>
<sequence>MHADKEFPFVYLPAAFRSNQFIHLVLFMCWPAISPWSNADMGIITLQSFSAQLRFQGSPQDLSSDVRVVYVIKTGLSPGTHFVFFC</sequence>
<proteinExistence type="predicted"/>
<evidence type="ECO:0000313" key="1">
    <source>
        <dbReference type="EMBL" id="CAH1644394.1"/>
    </source>
</evidence>
<reference evidence="1" key="1">
    <citation type="submission" date="2022-02" db="EMBL/GenBank/DDBJ databases">
        <authorList>
            <person name="King R."/>
        </authorList>
    </citation>
    <scope>NUCLEOTIDE SEQUENCE</scope>
</reference>
<organism evidence="1 2">
    <name type="scientific">Spodoptera littoralis</name>
    <name type="common">Egyptian cotton leafworm</name>
    <dbReference type="NCBI Taxonomy" id="7109"/>
    <lineage>
        <taxon>Eukaryota</taxon>
        <taxon>Metazoa</taxon>
        <taxon>Ecdysozoa</taxon>
        <taxon>Arthropoda</taxon>
        <taxon>Hexapoda</taxon>
        <taxon>Insecta</taxon>
        <taxon>Pterygota</taxon>
        <taxon>Neoptera</taxon>
        <taxon>Endopterygota</taxon>
        <taxon>Lepidoptera</taxon>
        <taxon>Glossata</taxon>
        <taxon>Ditrysia</taxon>
        <taxon>Noctuoidea</taxon>
        <taxon>Noctuidae</taxon>
        <taxon>Amphipyrinae</taxon>
        <taxon>Spodoptera</taxon>
    </lineage>
</organism>
<accession>A0A9P0IB81</accession>
<evidence type="ECO:0000313" key="2">
    <source>
        <dbReference type="Proteomes" id="UP001153321"/>
    </source>
</evidence>
<protein>
    <submittedName>
        <fullName evidence="1">Uncharacterized protein</fullName>
    </submittedName>
</protein>